<accession>A0A0K2H2V6</accession>
<gene>
    <name evidence="1" type="ORF">CLAC_00930</name>
</gene>
<dbReference type="PATRIC" id="fig|1408189.4.peg.185"/>
<evidence type="ECO:0000313" key="2">
    <source>
        <dbReference type="Proteomes" id="UP000058446"/>
    </source>
</evidence>
<dbReference type="AlphaFoldDB" id="A0A0K2H2V6"/>
<organism evidence="1 2">
    <name type="scientific">Corynebacterium lactis RW2-5</name>
    <dbReference type="NCBI Taxonomy" id="1408189"/>
    <lineage>
        <taxon>Bacteria</taxon>
        <taxon>Bacillati</taxon>
        <taxon>Actinomycetota</taxon>
        <taxon>Actinomycetes</taxon>
        <taxon>Mycobacteriales</taxon>
        <taxon>Corynebacteriaceae</taxon>
        <taxon>Corynebacterium</taxon>
    </lineage>
</organism>
<dbReference type="OrthoDB" id="4410452at2"/>
<keyword evidence="2" id="KW-1185">Reference proteome</keyword>
<name>A0A0K2H2V6_9CORY</name>
<evidence type="ECO:0000313" key="1">
    <source>
        <dbReference type="EMBL" id="ALA68362.1"/>
    </source>
</evidence>
<proteinExistence type="predicted"/>
<protein>
    <submittedName>
        <fullName evidence="1">Uncharacterized protein</fullName>
    </submittedName>
</protein>
<dbReference type="EMBL" id="CP006841">
    <property type="protein sequence ID" value="ALA68362.1"/>
    <property type="molecule type" value="Genomic_DNA"/>
</dbReference>
<dbReference type="KEGG" id="clw:CLAC_00930"/>
<dbReference type="Proteomes" id="UP000058446">
    <property type="component" value="Chromosome"/>
</dbReference>
<reference evidence="1 2" key="1">
    <citation type="submission" date="2013-10" db="EMBL/GenBank/DDBJ databases">
        <title>Complete genome sequence of Corynebacterium lactis DSM 45799(T), isolated from raw cow milk.</title>
        <authorList>
            <person name="Ruckert C."/>
            <person name="Albersmeier A."/>
            <person name="Lipski A."/>
            <person name="Kalinowski J."/>
        </authorList>
    </citation>
    <scope>NUCLEOTIDE SEQUENCE [LARGE SCALE GENOMIC DNA]</scope>
    <source>
        <strain evidence="1 2">RW2-5</strain>
    </source>
</reference>
<sequence length="108" mass="11389">MDVTPIVEVLQAMPSGPNITINLGPTFEGDVSLLNFGDLNAPFGRDFAKFGNLNAPFGQDFLDTTTINDESTNTAIGGSTDKTIVAGDQTKVEADSVLPESPSLPKLF</sequence>
<dbReference type="RefSeq" id="WP_053411318.1">
    <property type="nucleotide sequence ID" value="NZ_CP006841.1"/>
</dbReference>